<accession>A0AAD1WPT7</accession>
<feature type="compositionally biased region" description="Basic and acidic residues" evidence="1">
    <location>
        <begin position="22"/>
        <end position="31"/>
    </location>
</feature>
<feature type="compositionally biased region" description="Polar residues" evidence="1">
    <location>
        <begin position="1"/>
        <end position="20"/>
    </location>
</feature>
<organism evidence="2 3">
    <name type="scientific">Pelobates cultripes</name>
    <name type="common">Western spadefoot toad</name>
    <dbReference type="NCBI Taxonomy" id="61616"/>
    <lineage>
        <taxon>Eukaryota</taxon>
        <taxon>Metazoa</taxon>
        <taxon>Chordata</taxon>
        <taxon>Craniata</taxon>
        <taxon>Vertebrata</taxon>
        <taxon>Euteleostomi</taxon>
        <taxon>Amphibia</taxon>
        <taxon>Batrachia</taxon>
        <taxon>Anura</taxon>
        <taxon>Pelobatoidea</taxon>
        <taxon>Pelobatidae</taxon>
        <taxon>Pelobates</taxon>
    </lineage>
</organism>
<protein>
    <submittedName>
        <fullName evidence="2">Uncharacterized protein</fullName>
    </submittedName>
</protein>
<gene>
    <name evidence="2" type="ORF">PECUL_23A048538</name>
</gene>
<keyword evidence="3" id="KW-1185">Reference proteome</keyword>
<dbReference type="Proteomes" id="UP001295444">
    <property type="component" value="Chromosome 09"/>
</dbReference>
<evidence type="ECO:0000313" key="2">
    <source>
        <dbReference type="EMBL" id="CAH2316415.1"/>
    </source>
</evidence>
<reference evidence="2" key="1">
    <citation type="submission" date="2022-03" db="EMBL/GenBank/DDBJ databases">
        <authorList>
            <person name="Alioto T."/>
            <person name="Alioto T."/>
            <person name="Gomez Garrido J."/>
        </authorList>
    </citation>
    <scope>NUCLEOTIDE SEQUENCE</scope>
</reference>
<dbReference type="EMBL" id="OW240920">
    <property type="protein sequence ID" value="CAH2316415.1"/>
    <property type="molecule type" value="Genomic_DNA"/>
</dbReference>
<name>A0AAD1WPT7_PELCU</name>
<feature type="compositionally biased region" description="Basic and acidic residues" evidence="1">
    <location>
        <begin position="386"/>
        <end position="399"/>
    </location>
</feature>
<evidence type="ECO:0000313" key="3">
    <source>
        <dbReference type="Proteomes" id="UP001295444"/>
    </source>
</evidence>
<feature type="region of interest" description="Disordered" evidence="1">
    <location>
        <begin position="1"/>
        <end position="64"/>
    </location>
</feature>
<evidence type="ECO:0000256" key="1">
    <source>
        <dbReference type="SAM" id="MobiDB-lite"/>
    </source>
</evidence>
<feature type="compositionally biased region" description="Basic and acidic residues" evidence="1">
    <location>
        <begin position="120"/>
        <end position="136"/>
    </location>
</feature>
<proteinExistence type="predicted"/>
<sequence length="895" mass="100105">MEETEVNASDDSSSEGSIQTERAAEPTKVDDLSSVSGRIPLDIVNGEGSSRDPPLDGLKMNLNPEDLINNNKGAIEQGRLTVQKVAEKEDKFALVIGKPSSPTMSLEDGKILIHQASSRKHTEEAEGEHFNTKSVEMDKDYDTTLSMESQRRHLIESFKAPDFLEDLHNDVHFSNSSKATVIEDYRIQGEPKSDKPKAASSMSGLDLLVNGSSTQGEVAVRSFSPDLPTKVTNRRLQKNQSDSDYEKVKGRKWDEPLLGKRSVLIDDISLISEDLDPVMEENIFDDEEGNDADNLDHFIHYRSSDDRLDPRKERHQYVSDKLDPDVLQLLEMHLRKQQLVDIKEEGEEELLDLHINKEKTRTESFKSLRNIAPVLDIVLEEPEQEHLGDTFEEDSKPPSDIDSDDSSNICALEMGLMESLQNDLISKTSKIDKDEMATILQKASPDLLLEHSNKPNASSEHNDKPRNTCNVNIETKEQYTQVPEISVSNELQINVCHLDDRDIKSDIISERNPDGRVDTINIQLEHSTKSALKLTEQTVLPDDRNLISETGWMEDVLPSCKQSINGKVNLSSYVPHTKTHQPDHISVGVDMGFNLHQRDPRVEKKSDVSNLSRTGSQDLGKMKVATCADGSCLLNKDNVKLPSGSQPYVVDDKEEVSILNSGKNLSDQVPCKDSDFDSENPSLALQGGVKGSSGIAKTNSTDDHAHVKVQAKPRVENDPSGETFDIHDEGDTLHINLEKKILSLLEKAHAADCRSSHLQVEAEHLWKESLKLRNACQSLTSEAAELLSIFSQQRVGHRHTVEQSADKHAQEVRGRGPNNTKQRKKEALNFSINTNTEQVNSKRLKGEDQVQQLCKKYNFLRQEAPEVMRELNSLQEDLKSLPQLQSKASPVVILL</sequence>
<dbReference type="AlphaFoldDB" id="A0AAD1WPT7"/>
<feature type="region of interest" description="Disordered" evidence="1">
    <location>
        <begin position="386"/>
        <end position="407"/>
    </location>
</feature>
<feature type="region of interest" description="Disordered" evidence="1">
    <location>
        <begin position="117"/>
        <end position="136"/>
    </location>
</feature>